<name>A0A3M9ME16_9BACT</name>
<dbReference type="Proteomes" id="UP000272117">
    <property type="component" value="Unassembled WGS sequence"/>
</dbReference>
<dbReference type="EMBL" id="RJJD01000015">
    <property type="protein sequence ID" value="RNI23445.1"/>
    <property type="molecule type" value="Genomic_DNA"/>
</dbReference>
<evidence type="ECO:0000313" key="1">
    <source>
        <dbReference type="EMBL" id="RNI23445.1"/>
    </source>
</evidence>
<protein>
    <submittedName>
        <fullName evidence="1">Uncharacterized protein</fullName>
    </submittedName>
</protein>
<dbReference type="AlphaFoldDB" id="A0A3M9ME16"/>
<accession>A0A3M9ME16</accession>
<keyword evidence="2" id="KW-1185">Reference proteome</keyword>
<evidence type="ECO:0000313" key="2">
    <source>
        <dbReference type="Proteomes" id="UP000272117"/>
    </source>
</evidence>
<dbReference type="RefSeq" id="WP_165864957.1">
    <property type="nucleotide sequence ID" value="NZ_RJJD01000015.1"/>
</dbReference>
<comment type="caution">
    <text evidence="1">The sequence shown here is derived from an EMBL/GenBank/DDBJ whole genome shotgun (WGS) entry which is preliminary data.</text>
</comment>
<organism evidence="1 2">
    <name type="scientific">Rufibacter latericius</name>
    <dbReference type="NCBI Taxonomy" id="2487040"/>
    <lineage>
        <taxon>Bacteria</taxon>
        <taxon>Pseudomonadati</taxon>
        <taxon>Bacteroidota</taxon>
        <taxon>Cytophagia</taxon>
        <taxon>Cytophagales</taxon>
        <taxon>Hymenobacteraceae</taxon>
        <taxon>Rufibacter</taxon>
    </lineage>
</organism>
<sequence>MSDLKESLATAAVSRGAAVVSAMSVALVVSSIVSEEETGVSWASLEAQAEKVNRTAAAIGKTVFIKVNGNQG</sequence>
<gene>
    <name evidence="1" type="ORF">EFB08_18065</name>
</gene>
<proteinExistence type="predicted"/>
<reference evidence="1 2" key="1">
    <citation type="submission" date="2018-11" db="EMBL/GenBank/DDBJ databases">
        <title>Rufibacter latericius sp. nov., isolated from water in Baiyang Lake.</title>
        <authorList>
            <person name="Yang Y."/>
        </authorList>
    </citation>
    <scope>NUCLEOTIDE SEQUENCE [LARGE SCALE GENOMIC DNA]</scope>
    <source>
        <strain evidence="1 2">R-22-1c-1</strain>
    </source>
</reference>